<name>A0A1F5H014_9BACT</name>
<dbReference type="STRING" id="1797725.A3A49_00590"/>
<comment type="caution">
    <text evidence="1">The sequence shown here is derived from an EMBL/GenBank/DDBJ whole genome shotgun (WGS) entry which is preliminary data.</text>
</comment>
<dbReference type="Proteomes" id="UP000176740">
    <property type="component" value="Unassembled WGS sequence"/>
</dbReference>
<organism evidence="1 2">
    <name type="scientific">Candidatus Curtissbacteria bacterium RIFCSPLOWO2_01_FULL_38_11b</name>
    <dbReference type="NCBI Taxonomy" id="1797725"/>
    <lineage>
        <taxon>Bacteria</taxon>
        <taxon>Candidatus Curtissiibacteriota</taxon>
    </lineage>
</organism>
<accession>A0A1F5H014</accession>
<proteinExistence type="predicted"/>
<reference evidence="1 2" key="1">
    <citation type="journal article" date="2016" name="Nat. Commun.">
        <title>Thousands of microbial genomes shed light on interconnected biogeochemical processes in an aquifer system.</title>
        <authorList>
            <person name="Anantharaman K."/>
            <person name="Brown C.T."/>
            <person name="Hug L.A."/>
            <person name="Sharon I."/>
            <person name="Castelle C.J."/>
            <person name="Probst A.J."/>
            <person name="Thomas B.C."/>
            <person name="Singh A."/>
            <person name="Wilkins M.J."/>
            <person name="Karaoz U."/>
            <person name="Brodie E.L."/>
            <person name="Williams K.H."/>
            <person name="Hubbard S.S."/>
            <person name="Banfield J.F."/>
        </authorList>
    </citation>
    <scope>NUCLEOTIDE SEQUENCE [LARGE SCALE GENOMIC DNA]</scope>
</reference>
<protein>
    <submittedName>
        <fullName evidence="1">Uncharacterized protein</fullName>
    </submittedName>
</protein>
<sequence length="103" mass="11867">MSRSVSTQDLILDISVNLTRIGDWIADSYSEKKDLIKLFLNQTDEYLSQLKGAKVSRDLEVVLTTFFSEFIKLKEAQIQNDKDFWAEKALTWANILSHRAKLA</sequence>
<gene>
    <name evidence="1" type="ORF">A3A49_00590</name>
</gene>
<evidence type="ECO:0000313" key="2">
    <source>
        <dbReference type="Proteomes" id="UP000176740"/>
    </source>
</evidence>
<evidence type="ECO:0000313" key="1">
    <source>
        <dbReference type="EMBL" id="OGD97458.1"/>
    </source>
</evidence>
<dbReference type="EMBL" id="MFBO01000031">
    <property type="protein sequence ID" value="OGD97458.1"/>
    <property type="molecule type" value="Genomic_DNA"/>
</dbReference>
<dbReference type="AlphaFoldDB" id="A0A1F5H014"/>